<dbReference type="AlphaFoldDB" id="A0A430HK55"/>
<evidence type="ECO:0000313" key="2">
    <source>
        <dbReference type="EMBL" id="RSZ57917.1"/>
    </source>
</evidence>
<proteinExistence type="predicted"/>
<dbReference type="EMBL" id="RXLQ01000008">
    <property type="protein sequence ID" value="RSZ57917.1"/>
    <property type="molecule type" value="Genomic_DNA"/>
</dbReference>
<dbReference type="Proteomes" id="UP000278085">
    <property type="component" value="Unassembled WGS sequence"/>
</dbReference>
<feature type="region of interest" description="Disordered" evidence="1">
    <location>
        <begin position="41"/>
        <end position="65"/>
    </location>
</feature>
<keyword evidence="3" id="KW-1185">Reference proteome</keyword>
<accession>A0A430HK55</accession>
<evidence type="ECO:0000256" key="1">
    <source>
        <dbReference type="SAM" id="MobiDB-lite"/>
    </source>
</evidence>
<organism evidence="2 3">
    <name type="scientific">Massilia atriviolacea</name>
    <dbReference type="NCBI Taxonomy" id="2495579"/>
    <lineage>
        <taxon>Bacteria</taxon>
        <taxon>Pseudomonadati</taxon>
        <taxon>Pseudomonadota</taxon>
        <taxon>Betaproteobacteria</taxon>
        <taxon>Burkholderiales</taxon>
        <taxon>Oxalobacteraceae</taxon>
        <taxon>Telluria group</taxon>
        <taxon>Massilia</taxon>
    </lineage>
</organism>
<sequence length="65" mass="6724">MRWCLAIAFAVVLGVAGHSIYPSRQIADLAARLPPAGVPAAMAPDRQTPAQVASTRRAGATTAPR</sequence>
<comment type="caution">
    <text evidence="2">The sequence shown here is derived from an EMBL/GenBank/DDBJ whole genome shotgun (WGS) entry which is preliminary data.</text>
</comment>
<reference evidence="2 3" key="1">
    <citation type="submission" date="2018-12" db="EMBL/GenBank/DDBJ databases">
        <authorList>
            <person name="Yang E."/>
        </authorList>
    </citation>
    <scope>NUCLEOTIDE SEQUENCE [LARGE SCALE GENOMIC DNA]</scope>
    <source>
        <strain evidence="2 3">SOD</strain>
    </source>
</reference>
<protein>
    <submittedName>
        <fullName evidence="2">Uncharacterized protein</fullName>
    </submittedName>
</protein>
<name>A0A430HK55_9BURK</name>
<gene>
    <name evidence="2" type="ORF">EJB06_16475</name>
</gene>
<evidence type="ECO:0000313" key="3">
    <source>
        <dbReference type="Proteomes" id="UP000278085"/>
    </source>
</evidence>
<dbReference type="RefSeq" id="WP_126075122.1">
    <property type="nucleotide sequence ID" value="NZ_CP051166.1"/>
</dbReference>